<evidence type="ECO:0000313" key="3">
    <source>
        <dbReference type="Proteomes" id="UP001174136"/>
    </source>
</evidence>
<accession>A0AA47MB50</accession>
<dbReference type="AlphaFoldDB" id="A0AA47MB50"/>
<keyword evidence="3" id="KW-1185">Reference proteome</keyword>
<feature type="domain" description="DUF4371" evidence="1">
    <location>
        <begin position="52"/>
        <end position="244"/>
    </location>
</feature>
<sequence>MCRHFGERGREEKFSQTGHWDWKHINHACSKHQNSKSHTFALEKFNNYRLSMSERGSVIHQLNNTDGRQGEIIERNREHLKVILDVLITCAKQEVPLRGNRENDAGNFLEFYRLVCRHDKATQERLDAIPSNAKMLSRDIENYLFDAACTLLLRWIKRELHVGSFYAILADECKDVSKKQLVAVCLRYVHMGTVRERAVGLVATDNMTAVAIAKNILKVVATFGLDPSLCVGFGFDGASVMSGHKGGVQAILKGTFENAVLNLILSAVARTSLDASTFFDSLFMCGSDCHARFLNMQKEMRPDHRSLELERGCDTRWDSRSAAVTKVFILYDVIVEVLAQYTEGGGQSQIEAQSLLQQIRTYKFIFLLVLFKHLFSKSDFTSKSLKSISTSVADTVDLIENLKQELTDIRSGVRS</sequence>
<dbReference type="PANTHER" id="PTHR45749:SF37">
    <property type="entry name" value="OS05G0311600 PROTEIN"/>
    <property type="match status" value="1"/>
</dbReference>
<gene>
    <name evidence="2" type="primary">ZMYM1_103</name>
    <name evidence="2" type="ORF">N1851_026843</name>
</gene>
<dbReference type="EMBL" id="JAOPHQ010005119">
    <property type="protein sequence ID" value="KAK0136977.1"/>
    <property type="molecule type" value="Genomic_DNA"/>
</dbReference>
<dbReference type="InterPro" id="IPR025398">
    <property type="entry name" value="DUF4371"/>
</dbReference>
<dbReference type="Pfam" id="PF14291">
    <property type="entry name" value="DUF4371"/>
    <property type="match status" value="1"/>
</dbReference>
<organism evidence="2 3">
    <name type="scientific">Merluccius polli</name>
    <name type="common">Benguela hake</name>
    <name type="synonym">Merluccius cadenati</name>
    <dbReference type="NCBI Taxonomy" id="89951"/>
    <lineage>
        <taxon>Eukaryota</taxon>
        <taxon>Metazoa</taxon>
        <taxon>Chordata</taxon>
        <taxon>Craniata</taxon>
        <taxon>Vertebrata</taxon>
        <taxon>Euteleostomi</taxon>
        <taxon>Actinopterygii</taxon>
        <taxon>Neopterygii</taxon>
        <taxon>Teleostei</taxon>
        <taxon>Neoteleostei</taxon>
        <taxon>Acanthomorphata</taxon>
        <taxon>Zeiogadaria</taxon>
        <taxon>Gadariae</taxon>
        <taxon>Gadiformes</taxon>
        <taxon>Gadoidei</taxon>
        <taxon>Merlucciidae</taxon>
        <taxon>Merluccius</taxon>
    </lineage>
</organism>
<evidence type="ECO:0000259" key="1">
    <source>
        <dbReference type="Pfam" id="PF14291"/>
    </source>
</evidence>
<protein>
    <submittedName>
        <fullName evidence="2">Zinc finger MYM-type protein 1</fullName>
    </submittedName>
</protein>
<evidence type="ECO:0000313" key="2">
    <source>
        <dbReference type="EMBL" id="KAK0136977.1"/>
    </source>
</evidence>
<name>A0AA47MB50_MERPO</name>
<comment type="caution">
    <text evidence="2">The sequence shown here is derived from an EMBL/GenBank/DDBJ whole genome shotgun (WGS) entry which is preliminary data.</text>
</comment>
<proteinExistence type="predicted"/>
<dbReference type="PANTHER" id="PTHR45749">
    <property type="match status" value="1"/>
</dbReference>
<reference evidence="2" key="1">
    <citation type="journal article" date="2023" name="Front. Mar. Sci.">
        <title>A new Merluccius polli reference genome to investigate the effects of global change in West African waters.</title>
        <authorList>
            <person name="Mateo J.L."/>
            <person name="Blanco-Fernandez C."/>
            <person name="Garcia-Vazquez E."/>
            <person name="Machado-Schiaffino G."/>
        </authorList>
    </citation>
    <scope>NUCLEOTIDE SEQUENCE</scope>
    <source>
        <strain evidence="2">C29</strain>
        <tissue evidence="2">Fin</tissue>
    </source>
</reference>
<dbReference type="Proteomes" id="UP001174136">
    <property type="component" value="Unassembled WGS sequence"/>
</dbReference>